<keyword evidence="2" id="KW-1185">Reference proteome</keyword>
<proteinExistence type="predicted"/>
<protein>
    <submittedName>
        <fullName evidence="1">Calcium uniporter, mitochondrial</fullName>
    </submittedName>
</protein>
<dbReference type="EMBL" id="CM051407">
    <property type="protein sequence ID" value="KAJ4701880.1"/>
    <property type="molecule type" value="Genomic_DNA"/>
</dbReference>
<organism evidence="1 2">
    <name type="scientific">Melia azedarach</name>
    <name type="common">Chinaberry tree</name>
    <dbReference type="NCBI Taxonomy" id="155640"/>
    <lineage>
        <taxon>Eukaryota</taxon>
        <taxon>Viridiplantae</taxon>
        <taxon>Streptophyta</taxon>
        <taxon>Embryophyta</taxon>
        <taxon>Tracheophyta</taxon>
        <taxon>Spermatophyta</taxon>
        <taxon>Magnoliopsida</taxon>
        <taxon>eudicotyledons</taxon>
        <taxon>Gunneridae</taxon>
        <taxon>Pentapetalae</taxon>
        <taxon>rosids</taxon>
        <taxon>malvids</taxon>
        <taxon>Sapindales</taxon>
        <taxon>Meliaceae</taxon>
        <taxon>Melia</taxon>
    </lineage>
</organism>
<sequence>MALPKTLVERFINKSYGYRISSPAVTLEHSPSTHSLVPQNAVRTNFHREYISSPESTEKSLFRRFLQRRAINQTATRLPEFLSLPVGDKLRETLKSMNIAGDRLRLGGLASPVQNPATTTVSSYGITVQYARKVLRLSQVEKLKLKLREIPKNSISYSEFVGFCVDGCENEEQGVEFAKLLDESGNVIVLGNLVFLRPEQVAKSLETIFSEAVATPNDPRRVELEHMEKQKAIIDQKARALVRGELFCGLGFLIVQTLGFMRLTFWELSWDVMEPICFFVTSIHFAIAYGFFLRTSTEPTFEGYYQRRFKTKQKKLMKCHDFDEEKYNKLRKLFYPEGLPNLDHYRHEEGKASWGYAQ</sequence>
<dbReference type="Proteomes" id="UP001164539">
    <property type="component" value="Chromosome 14"/>
</dbReference>
<name>A0ACC1WVD9_MELAZ</name>
<gene>
    <name evidence="1" type="ORF">OWV82_025055</name>
</gene>
<evidence type="ECO:0000313" key="1">
    <source>
        <dbReference type="EMBL" id="KAJ4701880.1"/>
    </source>
</evidence>
<evidence type="ECO:0000313" key="2">
    <source>
        <dbReference type="Proteomes" id="UP001164539"/>
    </source>
</evidence>
<comment type="caution">
    <text evidence="1">The sequence shown here is derived from an EMBL/GenBank/DDBJ whole genome shotgun (WGS) entry which is preliminary data.</text>
</comment>
<reference evidence="1 2" key="1">
    <citation type="journal article" date="2023" name="Science">
        <title>Complex scaffold remodeling in plant triterpene biosynthesis.</title>
        <authorList>
            <person name="De La Pena R."/>
            <person name="Hodgson H."/>
            <person name="Liu J.C."/>
            <person name="Stephenson M.J."/>
            <person name="Martin A.C."/>
            <person name="Owen C."/>
            <person name="Harkess A."/>
            <person name="Leebens-Mack J."/>
            <person name="Jimenez L.E."/>
            <person name="Osbourn A."/>
            <person name="Sattely E.S."/>
        </authorList>
    </citation>
    <scope>NUCLEOTIDE SEQUENCE [LARGE SCALE GENOMIC DNA]</scope>
    <source>
        <strain evidence="2">cv. JPN11</strain>
        <tissue evidence="1">Leaf</tissue>
    </source>
</reference>
<accession>A0ACC1WVD9</accession>